<accession>A0A1Y5T6P5</accession>
<feature type="signal peptide" evidence="6">
    <location>
        <begin position="1"/>
        <end position="22"/>
    </location>
</feature>
<dbReference type="NCBIfam" id="NF037995">
    <property type="entry name" value="TRAP_S1"/>
    <property type="match status" value="1"/>
</dbReference>
<feature type="chain" id="PRO_5010989476" evidence="6">
    <location>
        <begin position="23"/>
        <end position="328"/>
    </location>
</feature>
<evidence type="ECO:0000256" key="5">
    <source>
        <dbReference type="ARBA" id="ARBA00022764"/>
    </source>
</evidence>
<evidence type="ECO:0000313" key="8">
    <source>
        <dbReference type="Proteomes" id="UP000193307"/>
    </source>
</evidence>
<keyword evidence="8" id="KW-1185">Reference proteome</keyword>
<dbReference type="GO" id="GO:0030288">
    <property type="term" value="C:outer membrane-bounded periplasmic space"/>
    <property type="evidence" value="ECO:0007669"/>
    <property type="project" value="InterPro"/>
</dbReference>
<dbReference type="Pfam" id="PF03480">
    <property type="entry name" value="DctP"/>
    <property type="match status" value="1"/>
</dbReference>
<protein>
    <submittedName>
        <fullName evidence="7">2,3-diketo-L-gulonate-binding periplasmic protein YiaO</fullName>
    </submittedName>
</protein>
<keyword evidence="4 6" id="KW-0732">Signal</keyword>
<comment type="similarity">
    <text evidence="2">Belongs to the bacterial solute-binding protein 7 family.</text>
</comment>
<proteinExistence type="inferred from homology"/>
<dbReference type="PANTHER" id="PTHR33376:SF7">
    <property type="entry name" value="C4-DICARBOXYLATE-BINDING PROTEIN DCTB"/>
    <property type="match status" value="1"/>
</dbReference>
<dbReference type="InterPro" id="IPR004682">
    <property type="entry name" value="TRAP_DctP"/>
</dbReference>
<reference evidence="7 8" key="1">
    <citation type="submission" date="2017-03" db="EMBL/GenBank/DDBJ databases">
        <authorList>
            <person name="Afonso C.L."/>
            <person name="Miller P.J."/>
            <person name="Scott M.A."/>
            <person name="Spackman E."/>
            <person name="Goraichik I."/>
            <person name="Dimitrov K.M."/>
            <person name="Suarez D.L."/>
            <person name="Swayne D.E."/>
        </authorList>
    </citation>
    <scope>NUCLEOTIDE SEQUENCE [LARGE SCALE GENOMIC DNA]</scope>
    <source>
        <strain evidence="7 8">CECT 7971</strain>
    </source>
</reference>
<dbReference type="PIRSF" id="PIRSF006470">
    <property type="entry name" value="DctB"/>
    <property type="match status" value="1"/>
</dbReference>
<organism evidence="7 8">
    <name type="scientific">Pacificibacter marinus</name>
    <dbReference type="NCBI Taxonomy" id="658057"/>
    <lineage>
        <taxon>Bacteria</taxon>
        <taxon>Pseudomonadati</taxon>
        <taxon>Pseudomonadota</taxon>
        <taxon>Alphaproteobacteria</taxon>
        <taxon>Rhodobacterales</taxon>
        <taxon>Roseobacteraceae</taxon>
        <taxon>Pacificibacter</taxon>
    </lineage>
</organism>
<dbReference type="AlphaFoldDB" id="A0A1Y5T6P5"/>
<dbReference type="Proteomes" id="UP000193307">
    <property type="component" value="Unassembled WGS sequence"/>
</dbReference>
<gene>
    <name evidence="7" type="primary">yiaO_9</name>
    <name evidence="7" type="ORF">PAM7971_02926</name>
</gene>
<evidence type="ECO:0000256" key="4">
    <source>
        <dbReference type="ARBA" id="ARBA00022729"/>
    </source>
</evidence>
<dbReference type="RefSeq" id="WP_170842210.1">
    <property type="nucleotide sequence ID" value="NZ_FNZV01000014.1"/>
</dbReference>
<dbReference type="CDD" id="cd13603">
    <property type="entry name" value="PBP2_TRAP_Siap_TeaA_like"/>
    <property type="match status" value="1"/>
</dbReference>
<keyword evidence="3" id="KW-0813">Transport</keyword>
<evidence type="ECO:0000313" key="7">
    <source>
        <dbReference type="EMBL" id="SLN56603.1"/>
    </source>
</evidence>
<evidence type="ECO:0000256" key="1">
    <source>
        <dbReference type="ARBA" id="ARBA00004418"/>
    </source>
</evidence>
<dbReference type="PANTHER" id="PTHR33376">
    <property type="match status" value="1"/>
</dbReference>
<evidence type="ECO:0000256" key="2">
    <source>
        <dbReference type="ARBA" id="ARBA00009023"/>
    </source>
</evidence>
<dbReference type="InterPro" id="IPR038404">
    <property type="entry name" value="TRAP_DctP_sf"/>
</dbReference>
<dbReference type="NCBIfam" id="TIGR00787">
    <property type="entry name" value="dctP"/>
    <property type="match status" value="1"/>
</dbReference>
<comment type="subcellular location">
    <subcellularLocation>
        <location evidence="1">Periplasm</location>
    </subcellularLocation>
</comment>
<dbReference type="EMBL" id="FWFW01000010">
    <property type="protein sequence ID" value="SLN56603.1"/>
    <property type="molecule type" value="Genomic_DNA"/>
</dbReference>
<sequence length="328" mass="34688">MKTFKTTLASIALLASAGAAQADTIKISTTVPETSNWLVAADTFKSIVEDKTEHTVEIYPNGTIVTGNDRVELEMAQAGAVDIIMKTTIWLSQLKPEFLVTAMPWIFPNAEVAMSVMDGPVGQDLSKSLNDVGLEALAWGDGGFFQLYSKGETVTGPEGIDGVKIRVPGNPIFVKSWEAVGAVPTPISFAEIFSALQSGAIDGGVATTPLIYAKRFYEVAPKISMINFSFESVGMIANTGFLAGLSEEDQAIVRAAALEGMKAQRAAAAAEDAGYITQMKEAGADIYVPTEAELNSFKDIAAPIYDNFKAEIGEELVSTVEAAVAAAN</sequence>
<dbReference type="STRING" id="658057.SAMN04488032_11464"/>
<dbReference type="GO" id="GO:0055085">
    <property type="term" value="P:transmembrane transport"/>
    <property type="evidence" value="ECO:0007669"/>
    <property type="project" value="InterPro"/>
</dbReference>
<name>A0A1Y5T6P5_9RHOB</name>
<dbReference type="Gene3D" id="3.40.190.170">
    <property type="entry name" value="Bacterial extracellular solute-binding protein, family 7"/>
    <property type="match status" value="1"/>
</dbReference>
<dbReference type="InterPro" id="IPR018389">
    <property type="entry name" value="DctP_fam"/>
</dbReference>
<evidence type="ECO:0000256" key="3">
    <source>
        <dbReference type="ARBA" id="ARBA00022448"/>
    </source>
</evidence>
<keyword evidence="5" id="KW-0574">Periplasm</keyword>
<evidence type="ECO:0000256" key="6">
    <source>
        <dbReference type="SAM" id="SignalP"/>
    </source>
</evidence>